<proteinExistence type="predicted"/>
<name>A0A4C1W4F7_EUMVA</name>
<comment type="caution">
    <text evidence="2">The sequence shown here is derived from an EMBL/GenBank/DDBJ whole genome shotgun (WGS) entry which is preliminary data.</text>
</comment>
<evidence type="ECO:0000313" key="2">
    <source>
        <dbReference type="EMBL" id="GBP46416.1"/>
    </source>
</evidence>
<evidence type="ECO:0000313" key="3">
    <source>
        <dbReference type="Proteomes" id="UP000299102"/>
    </source>
</evidence>
<evidence type="ECO:0000256" key="1">
    <source>
        <dbReference type="SAM" id="MobiDB-lite"/>
    </source>
</evidence>
<gene>
    <name evidence="2" type="ORF">EVAR_95116_1</name>
</gene>
<dbReference type="Proteomes" id="UP000299102">
    <property type="component" value="Unassembled WGS sequence"/>
</dbReference>
<reference evidence="2 3" key="1">
    <citation type="journal article" date="2019" name="Commun. Biol.">
        <title>The bagworm genome reveals a unique fibroin gene that provides high tensile strength.</title>
        <authorList>
            <person name="Kono N."/>
            <person name="Nakamura H."/>
            <person name="Ohtoshi R."/>
            <person name="Tomita M."/>
            <person name="Numata K."/>
            <person name="Arakawa K."/>
        </authorList>
    </citation>
    <scope>NUCLEOTIDE SEQUENCE [LARGE SCALE GENOMIC DNA]</scope>
</reference>
<dbReference type="AlphaFoldDB" id="A0A4C1W4F7"/>
<dbReference type="EMBL" id="BGZK01000483">
    <property type="protein sequence ID" value="GBP46416.1"/>
    <property type="molecule type" value="Genomic_DNA"/>
</dbReference>
<keyword evidence="3" id="KW-1185">Reference proteome</keyword>
<accession>A0A4C1W4F7</accession>
<organism evidence="2 3">
    <name type="scientific">Eumeta variegata</name>
    <name type="common">Bagworm moth</name>
    <name type="synonym">Eumeta japonica</name>
    <dbReference type="NCBI Taxonomy" id="151549"/>
    <lineage>
        <taxon>Eukaryota</taxon>
        <taxon>Metazoa</taxon>
        <taxon>Ecdysozoa</taxon>
        <taxon>Arthropoda</taxon>
        <taxon>Hexapoda</taxon>
        <taxon>Insecta</taxon>
        <taxon>Pterygota</taxon>
        <taxon>Neoptera</taxon>
        <taxon>Endopterygota</taxon>
        <taxon>Lepidoptera</taxon>
        <taxon>Glossata</taxon>
        <taxon>Ditrysia</taxon>
        <taxon>Tineoidea</taxon>
        <taxon>Psychidae</taxon>
        <taxon>Oiketicinae</taxon>
        <taxon>Eumeta</taxon>
    </lineage>
</organism>
<protein>
    <submittedName>
        <fullName evidence="2">Uncharacterized protein</fullName>
    </submittedName>
</protein>
<sequence>MGDVYAKRTGTGGASSAVREAIQQINIILSGTDLFLRLRDVRSKKVSKKTPDEQRHDRGEATAAGRDRSSDLLALQLREPLV</sequence>
<feature type="region of interest" description="Disordered" evidence="1">
    <location>
        <begin position="44"/>
        <end position="70"/>
    </location>
</feature>